<dbReference type="EMBL" id="DRLI01000315">
    <property type="protein sequence ID" value="HHM02966.1"/>
    <property type="molecule type" value="Genomic_DNA"/>
</dbReference>
<dbReference type="AlphaFoldDB" id="A0A7V5RQL5"/>
<protein>
    <submittedName>
        <fullName evidence="1">Sigma-70 family RNA polymerase sigma factor</fullName>
    </submittedName>
</protein>
<dbReference type="GO" id="GO:0003700">
    <property type="term" value="F:DNA-binding transcription factor activity"/>
    <property type="evidence" value="ECO:0007669"/>
    <property type="project" value="InterPro"/>
</dbReference>
<sequence>MPEIDENMTLNELITHCASEKLSVKNPAWLVFWQRYRSRIYGMARYACKKNIPPQHRLFNDIVDDVVGEVLLILNNELAGFRNRDDETRFMAWLAIIINRATLRYMQKNYSRIYFVDKNREGPCSGEQFHCWELYDYLVAFFRKARKKNSVQLERDINIFMLYTFADFSPEAIKRQPCMKSVSLRAIQLVINRMRKKLETDRFI</sequence>
<accession>A0A7V5RQL5</accession>
<dbReference type="InterPro" id="IPR013325">
    <property type="entry name" value="RNA_pol_sigma_r2"/>
</dbReference>
<dbReference type="SUPFAM" id="SSF88946">
    <property type="entry name" value="Sigma2 domain of RNA polymerase sigma factors"/>
    <property type="match status" value="1"/>
</dbReference>
<proteinExistence type="predicted"/>
<dbReference type="Proteomes" id="UP000885771">
    <property type="component" value="Unassembled WGS sequence"/>
</dbReference>
<reference evidence="1" key="1">
    <citation type="journal article" date="2020" name="mSystems">
        <title>Genome- and Community-Level Interaction Insights into Carbon Utilization and Element Cycling Functions of Hydrothermarchaeota in Hydrothermal Sediment.</title>
        <authorList>
            <person name="Zhou Z."/>
            <person name="Liu Y."/>
            <person name="Xu W."/>
            <person name="Pan J."/>
            <person name="Luo Z.H."/>
            <person name="Li M."/>
        </authorList>
    </citation>
    <scope>NUCLEOTIDE SEQUENCE [LARGE SCALE GENOMIC DNA]</scope>
    <source>
        <strain evidence="1">HyVt-460</strain>
    </source>
</reference>
<name>A0A7V5RQL5_CALAY</name>
<organism evidence="1">
    <name type="scientific">Caldithrix abyssi</name>
    <dbReference type="NCBI Taxonomy" id="187145"/>
    <lineage>
        <taxon>Bacteria</taxon>
        <taxon>Pseudomonadati</taxon>
        <taxon>Calditrichota</taxon>
        <taxon>Calditrichia</taxon>
        <taxon>Calditrichales</taxon>
        <taxon>Calditrichaceae</taxon>
        <taxon>Caldithrix</taxon>
    </lineage>
</organism>
<gene>
    <name evidence="1" type="ORF">ENJ15_08110</name>
</gene>
<comment type="caution">
    <text evidence="1">The sequence shown here is derived from an EMBL/GenBank/DDBJ whole genome shotgun (WGS) entry which is preliminary data.</text>
</comment>
<evidence type="ECO:0000313" key="1">
    <source>
        <dbReference type="EMBL" id="HHM02966.1"/>
    </source>
</evidence>
<dbReference type="Gene3D" id="1.10.1740.10">
    <property type="match status" value="1"/>
</dbReference>
<dbReference type="GO" id="GO:0006352">
    <property type="term" value="P:DNA-templated transcription initiation"/>
    <property type="evidence" value="ECO:0007669"/>
    <property type="project" value="InterPro"/>
</dbReference>